<feature type="region of interest" description="Disordered" evidence="1">
    <location>
        <begin position="397"/>
        <end position="435"/>
    </location>
</feature>
<dbReference type="Pfam" id="PF09808">
    <property type="entry name" value="SNAPC1"/>
    <property type="match status" value="1"/>
</dbReference>
<evidence type="ECO:0000313" key="4">
    <source>
        <dbReference type="Proteomes" id="UP000006671"/>
    </source>
</evidence>
<dbReference type="GeneID" id="8848996"/>
<feature type="domain" description="SPX" evidence="2">
    <location>
        <begin position="1"/>
        <end position="210"/>
    </location>
</feature>
<dbReference type="GO" id="GO:0005737">
    <property type="term" value="C:cytoplasm"/>
    <property type="evidence" value="ECO:0007669"/>
    <property type="project" value="TreeGrafter"/>
</dbReference>
<dbReference type="RefSeq" id="XP_002679976.1">
    <property type="nucleotide sequence ID" value="XM_002679930.1"/>
</dbReference>
<dbReference type="AlphaFoldDB" id="D2V7C8"/>
<gene>
    <name evidence="3" type="ORF">NAEGRDRAFT_47257</name>
</gene>
<dbReference type="PANTHER" id="PTHR10783">
    <property type="entry name" value="XENOTROPIC AND POLYTROPIC RETROVIRUS RECEPTOR 1-RELATED"/>
    <property type="match status" value="1"/>
</dbReference>
<dbReference type="Pfam" id="PF03105">
    <property type="entry name" value="SPX"/>
    <property type="match status" value="2"/>
</dbReference>
<dbReference type="CDD" id="cd14447">
    <property type="entry name" value="SPX"/>
    <property type="match status" value="1"/>
</dbReference>
<dbReference type="STRING" id="5762.D2V7C8"/>
<dbReference type="OrthoDB" id="1577640at2759"/>
<dbReference type="PROSITE" id="PS51382">
    <property type="entry name" value="SPX"/>
    <property type="match status" value="1"/>
</dbReference>
<dbReference type="KEGG" id="ngr:NAEGRDRAFT_47257"/>
<dbReference type="InParanoid" id="D2V7C8"/>
<feature type="compositionally biased region" description="Basic residues" evidence="1">
    <location>
        <begin position="742"/>
        <end position="752"/>
    </location>
</feature>
<dbReference type="VEuPathDB" id="AmoebaDB:NAEGRDRAFT_47257"/>
<protein>
    <submittedName>
        <fullName evidence="3">Predicted protein</fullName>
    </submittedName>
</protein>
<feature type="compositionally biased region" description="Basic residues" evidence="1">
    <location>
        <begin position="903"/>
        <end position="917"/>
    </location>
</feature>
<feature type="region of interest" description="Disordered" evidence="1">
    <location>
        <begin position="736"/>
        <end position="775"/>
    </location>
</feature>
<reference evidence="3 4" key="1">
    <citation type="journal article" date="2010" name="Cell">
        <title>The genome of Naegleria gruberi illuminates early eukaryotic versatility.</title>
        <authorList>
            <person name="Fritz-Laylin L.K."/>
            <person name="Prochnik S.E."/>
            <person name="Ginger M.L."/>
            <person name="Dacks J.B."/>
            <person name="Carpenter M.L."/>
            <person name="Field M.C."/>
            <person name="Kuo A."/>
            <person name="Paredez A."/>
            <person name="Chapman J."/>
            <person name="Pham J."/>
            <person name="Shu S."/>
            <person name="Neupane R."/>
            <person name="Cipriano M."/>
            <person name="Mancuso J."/>
            <person name="Tu H."/>
            <person name="Salamov A."/>
            <person name="Lindquist E."/>
            <person name="Shapiro H."/>
            <person name="Lucas S."/>
            <person name="Grigoriev I.V."/>
            <person name="Cande W.Z."/>
            <person name="Fulton C."/>
            <person name="Rokhsar D.S."/>
            <person name="Dawson S.C."/>
        </authorList>
    </citation>
    <scope>NUCLEOTIDE SEQUENCE [LARGE SCALE GENOMIC DNA]</scope>
    <source>
        <strain evidence="3 4">NEG-M</strain>
    </source>
</reference>
<dbReference type="Proteomes" id="UP000006671">
    <property type="component" value="Unassembled WGS sequence"/>
</dbReference>
<accession>D2V7C8</accession>
<organism evidence="4">
    <name type="scientific">Naegleria gruberi</name>
    <name type="common">Amoeba</name>
    <dbReference type="NCBI Taxonomy" id="5762"/>
    <lineage>
        <taxon>Eukaryota</taxon>
        <taxon>Discoba</taxon>
        <taxon>Heterolobosea</taxon>
        <taxon>Tetramitia</taxon>
        <taxon>Eutetramitia</taxon>
        <taxon>Vahlkampfiidae</taxon>
        <taxon>Naegleria</taxon>
    </lineage>
</organism>
<feature type="region of interest" description="Disordered" evidence="1">
    <location>
        <begin position="787"/>
        <end position="932"/>
    </location>
</feature>
<dbReference type="InterPro" id="IPR019188">
    <property type="entry name" value="SNAPC1"/>
</dbReference>
<feature type="compositionally biased region" description="Basic residues" evidence="1">
    <location>
        <begin position="798"/>
        <end position="808"/>
    </location>
</feature>
<sequence length="932" mass="106588">MKFGKRLRDEQCPEWRLSYMDYKGSKKLIKRIQTKLEERYHIDLQMILNEVPPSEIGVPTDYLDKELTSFADEMFYAATGSNVEEKSENNFINYLEEHGLGGMYLQIVPKETCQFFNKLEKELDKVNKFYLQTERKFCVRHAELMMQLSVGLTEPLSKNDKQKVRSAFQEHYRALLLLMNFRTLNFQGFSNILKKEIPLPFEISRMIKAKEKEITNVDSMYNFLNILFLTLIELLHYIFFFCNPRSDEDTIDKDIKKLKRLNPRNLLKTSLSHVSSMLGGGFAALSKDNHDTSIELQPIKTPITIPSQQPIQTPSQQKQPTLKSTYSVDSIHSEGDEIRKSNSEFYKNPKPASTFVIDIEEENSSDQIDLARRKNSILISGNPINITSPVTRIPQLASPSTTDTINTSNVTSTSSAKEAASKPKLSISTDSPRKRETVLVKTKSFRAKETASSQSAPKTRITIEDDEVPQTPHLTTILGQIFSNPGSGGEEDNLETDNQEVFTTCIGYLIFNQETKLSQKEIEDLNLSDQDADYYPLNFRIRVGVIYLLYFLYCTQPKTIQSASHKQKPVQIKISIDAFKELVNMMEQFIEKDLTEPYIVLSRLRSLSAFEYCAMTYVDPVMSSLKDPNDNLEEELVSDEVAKIATTSHIPKLAMEELKQVAVDYQTVKEDIVKGIERSSDNITHQHTVIGQISVAKSLGLCKSEFVDELKSQSNSLVVTDELKITQFLDKWENDPSGSSLIKKKRRKKRVKKKDDDTPKVVNQTTKKPPSKVSIEVSKAVNDYIATSFQPGEEEPTKKKKKAAPKRKKDQDEENEEPKKKKSKKKESTESSEKKTKKKSKKKDDQIVEEEAGEPKKKKSKKRDNEEEPKKKKSKKKAESEDESDQKTKKKKSKKKESEKKTKSSSKKKDTSKKKKSKDTEENEEAKETGLE</sequence>
<feature type="compositionally biased region" description="Low complexity" evidence="1">
    <location>
        <begin position="400"/>
        <end position="426"/>
    </location>
</feature>
<proteinExistence type="predicted"/>
<evidence type="ECO:0000313" key="3">
    <source>
        <dbReference type="EMBL" id="EFC47232.1"/>
    </source>
</evidence>
<dbReference type="InterPro" id="IPR004331">
    <property type="entry name" value="SPX_dom"/>
</dbReference>
<evidence type="ECO:0000259" key="2">
    <source>
        <dbReference type="PROSITE" id="PS51382"/>
    </source>
</evidence>
<keyword evidence="4" id="KW-1185">Reference proteome</keyword>
<dbReference type="EMBL" id="GG738855">
    <property type="protein sequence ID" value="EFC47232.1"/>
    <property type="molecule type" value="Genomic_DNA"/>
</dbReference>
<name>D2V7C8_NAEGR</name>
<evidence type="ECO:0000256" key="1">
    <source>
        <dbReference type="SAM" id="MobiDB-lite"/>
    </source>
</evidence>